<dbReference type="InterPro" id="IPR031920">
    <property type="entry name" value="PALB2_WD40"/>
</dbReference>
<feature type="region of interest" description="Disordered" evidence="2">
    <location>
        <begin position="80"/>
        <end position="332"/>
    </location>
</feature>
<feature type="region of interest" description="Disordered" evidence="2">
    <location>
        <begin position="389"/>
        <end position="531"/>
    </location>
</feature>
<dbReference type="InterPro" id="IPR015943">
    <property type="entry name" value="WD40/YVTN_repeat-like_dom_sf"/>
</dbReference>
<feature type="region of interest" description="Disordered" evidence="2">
    <location>
        <begin position="937"/>
        <end position="996"/>
    </location>
</feature>
<dbReference type="SUPFAM" id="SSF50978">
    <property type="entry name" value="WD40 repeat-like"/>
    <property type="match status" value="1"/>
</dbReference>
<dbReference type="PANTHER" id="PTHR14662">
    <property type="entry name" value="PARTNER AND LOCALIZER OF BRCA2"/>
    <property type="match status" value="1"/>
</dbReference>
<proteinExistence type="predicted"/>
<evidence type="ECO:0000256" key="1">
    <source>
        <dbReference type="SAM" id="Coils"/>
    </source>
</evidence>
<feature type="compositionally biased region" description="Basic and acidic residues" evidence="2">
    <location>
        <begin position="177"/>
        <end position="191"/>
    </location>
</feature>
<dbReference type="PANTHER" id="PTHR14662:SF2">
    <property type="entry name" value="PARTNER AND LOCALIZER OF BRCA2"/>
    <property type="match status" value="1"/>
</dbReference>
<gene>
    <name evidence="4" type="ORF">JOQ06_013624</name>
</gene>
<keyword evidence="5" id="KW-1185">Reference proteome</keyword>
<feature type="compositionally biased region" description="Polar residues" evidence="2">
    <location>
        <begin position="845"/>
        <end position="856"/>
    </location>
</feature>
<organism evidence="4 5">
    <name type="scientific">Pogonophryne albipinna</name>
    <dbReference type="NCBI Taxonomy" id="1090488"/>
    <lineage>
        <taxon>Eukaryota</taxon>
        <taxon>Metazoa</taxon>
        <taxon>Chordata</taxon>
        <taxon>Craniata</taxon>
        <taxon>Vertebrata</taxon>
        <taxon>Euteleostomi</taxon>
        <taxon>Actinopterygii</taxon>
        <taxon>Neopterygii</taxon>
        <taxon>Teleostei</taxon>
        <taxon>Neoteleostei</taxon>
        <taxon>Acanthomorphata</taxon>
        <taxon>Eupercaria</taxon>
        <taxon>Perciformes</taxon>
        <taxon>Notothenioidei</taxon>
        <taxon>Pogonophryne</taxon>
    </lineage>
</organism>
<feature type="compositionally biased region" description="Polar residues" evidence="2">
    <location>
        <begin position="82"/>
        <end position="99"/>
    </location>
</feature>
<protein>
    <recommendedName>
        <fullName evidence="3">Partner and localiser of BRCA2 WD40 domain-containing protein</fullName>
    </recommendedName>
</protein>
<feature type="compositionally biased region" description="Basic and acidic residues" evidence="2">
    <location>
        <begin position="827"/>
        <end position="840"/>
    </location>
</feature>
<feature type="compositionally biased region" description="Polar residues" evidence="2">
    <location>
        <begin position="455"/>
        <end position="465"/>
    </location>
</feature>
<name>A0AAD6BJ97_9TELE</name>
<keyword evidence="1" id="KW-0175">Coiled coil</keyword>
<feature type="coiled-coil region" evidence="1">
    <location>
        <begin position="45"/>
        <end position="72"/>
    </location>
</feature>
<dbReference type="InterPro" id="IPR036322">
    <property type="entry name" value="WD40_repeat_dom_sf"/>
</dbReference>
<accession>A0AAD6BJ97</accession>
<feature type="compositionally biased region" description="Basic and acidic residues" evidence="2">
    <location>
        <begin position="263"/>
        <end position="278"/>
    </location>
</feature>
<dbReference type="InterPro" id="IPR042417">
    <property type="entry name" value="PALB2"/>
</dbReference>
<feature type="compositionally biased region" description="Pro residues" evidence="2">
    <location>
        <begin position="946"/>
        <end position="970"/>
    </location>
</feature>
<feature type="compositionally biased region" description="Polar residues" evidence="2">
    <location>
        <begin position="975"/>
        <end position="985"/>
    </location>
</feature>
<feature type="region of interest" description="Disordered" evidence="2">
    <location>
        <begin position="600"/>
        <end position="622"/>
    </location>
</feature>
<evidence type="ECO:0000256" key="2">
    <source>
        <dbReference type="SAM" id="MobiDB-lite"/>
    </source>
</evidence>
<feature type="region of interest" description="Disordered" evidence="2">
    <location>
        <begin position="627"/>
        <end position="646"/>
    </location>
</feature>
<dbReference type="GO" id="GO:0003677">
    <property type="term" value="F:DNA binding"/>
    <property type="evidence" value="ECO:0007669"/>
    <property type="project" value="InterPro"/>
</dbReference>
<sequence>MIEHQNILSMDAAVWPLPSEQKAEPCGDNMPFDEQLRTTLHCDDKEKLRRKLALLQREYLKTTQRLQRAERIDAVRKHVRSRISQQNQGDPDVTSNARLSPSPLILNATNGAATSEAQCEGHTGGPVDSDNSRRSQVIRFLLPSEDPCTETLTPSHDTPGGHRSSPALRLRSRRSRLRWERRSAEAGRSTDDNSEEGQEQSERMAVGSEGGDKTRGTEVVNEGEELCSGTESESPSLLLTHWNTTQNETGDIEGNQIQGQPEQRGKETELRSEGKKESTSLVPSPAGRELNGAEQRNKRLCENSSDKDNEQNSAEKTETEKSLENTAEFKKEKSEMVGSGHYVKAASLLDSCTLVEGLLFPAEYYIRTTRRMTQSQSQPNMQAIILSQLSAGRRCSSRGRGGRGSNRDTPNPERSDQHTASVAPCLDSQPAEPNTQSSNSNQLGLAQKTSDDPPATSSPVDSSPSLHGADGSKPSISPVQDVPQLASTNSTDTPPSSGVIVDPSSSASGPLGKVFPIFRTSGERSNRSTQSSRDAASWHCLLLPSSPPAQPSLLPLPSLSPGSLFNYFDTIQDFHLPDDQFSFLKLHKLRQVSVASEVEPFTSPSYNTRRSSRRFVSSDSERRLPLPLSLTPTIRKSPHTAAASHSDLQNVSIKYSQSFTEDPEQVIKETLGEKQTENLQIECQSCTTSTVSEPGVQDGAGDCVDQYKKQESILLNTHHTVEPQPHISFADRPVEQVNNDDIGCSDELQIKESSLLLYEEQTVSPGVIHPLEEHMSTHNQTEDKDTIKTLSFHCSLQETPEGPSISRADEQLCNVSEAPGESPVQNLHEKSPTQDSRESPRAGSMGNQNKCVQPHSSQLLLSPALTSAPFITQPPPSSALLPSPTLPSLGLTPRLLPPPSSALLPSPTLPSLGLTPRLLPPPSSALLPSPTLPSLGLTPRLLPSSPSAPPLTLPRPHSPSIPALSPPALSPCPSQIHQIQASSEPPCTDSRAQRVEAPPCRTVSGILPQGSGGRAETAEEHVTRCTHTLKAPAGGCLVDACLLRGSSGGLCVAAAGKWAVCLWSQTAASDWSLTHTWAFNEPVIDVFPVPDAAGLMCVTLGQLEIREVRMLSCCSLSQLLLCDGVVQAVVCVSRSRVVTSSHSASGSSLQVFTLSDSGSTLGPQPLVSPGVCVGALAVVAGLPDALIGSDESGRLFVWNLKTGQLLQRIILGEDLSHMACLRGYSYCGVLFVLLQHQLLSSLEEAVKEKDEESKNMALFSLVAINPMNGKSTLATRLYPPNAWSGRLCEADVSGSSVVGLSQSGCVCVWQLWPRGPSRMVPAPESEGWQLARWGGEGTLLTGHHNGDVTLHCYSQTSLCHQ</sequence>
<dbReference type="GO" id="GO:0005654">
    <property type="term" value="C:nucleoplasm"/>
    <property type="evidence" value="ECO:0007669"/>
    <property type="project" value="TreeGrafter"/>
</dbReference>
<feature type="region of interest" description="Disordered" evidence="2">
    <location>
        <begin position="817"/>
        <end position="856"/>
    </location>
</feature>
<evidence type="ECO:0000259" key="3">
    <source>
        <dbReference type="Pfam" id="PF16756"/>
    </source>
</evidence>
<dbReference type="EMBL" id="JAPTMU010000004">
    <property type="protein sequence ID" value="KAJ4945086.1"/>
    <property type="molecule type" value="Genomic_DNA"/>
</dbReference>
<dbReference type="Pfam" id="PF16756">
    <property type="entry name" value="PALB2_WD40"/>
    <property type="match status" value="1"/>
</dbReference>
<feature type="compositionally biased region" description="Polar residues" evidence="2">
    <location>
        <begin position="431"/>
        <end position="448"/>
    </location>
</feature>
<evidence type="ECO:0000313" key="4">
    <source>
        <dbReference type="EMBL" id="KAJ4945086.1"/>
    </source>
</evidence>
<feature type="compositionally biased region" description="Polar residues" evidence="2">
    <location>
        <begin position="485"/>
        <end position="496"/>
    </location>
</feature>
<dbReference type="Proteomes" id="UP001219934">
    <property type="component" value="Unassembled WGS sequence"/>
</dbReference>
<feature type="compositionally biased region" description="Polar residues" evidence="2">
    <location>
        <begin position="229"/>
        <end position="261"/>
    </location>
</feature>
<evidence type="ECO:0000313" key="5">
    <source>
        <dbReference type="Proteomes" id="UP001219934"/>
    </source>
</evidence>
<feature type="domain" description="Partner and localiser of BRCA2 WD40" evidence="3">
    <location>
        <begin position="1019"/>
        <end position="1350"/>
    </location>
</feature>
<dbReference type="Gene3D" id="2.130.10.10">
    <property type="entry name" value="YVTN repeat-like/Quinoprotein amine dehydrogenase"/>
    <property type="match status" value="1"/>
</dbReference>
<comment type="caution">
    <text evidence="4">The sequence shown here is derived from an EMBL/GenBank/DDBJ whole genome shotgun (WGS) entry which is preliminary data.</text>
</comment>
<feature type="compositionally biased region" description="Polar residues" evidence="2">
    <location>
        <begin position="107"/>
        <end position="117"/>
    </location>
</feature>
<reference evidence="4" key="1">
    <citation type="submission" date="2022-11" db="EMBL/GenBank/DDBJ databases">
        <title>Chromosome-level genome of Pogonophryne albipinna.</title>
        <authorList>
            <person name="Jo E."/>
        </authorList>
    </citation>
    <scope>NUCLEOTIDE SEQUENCE</scope>
    <source>
        <strain evidence="4">SGF0006</strain>
        <tissue evidence="4">Muscle</tissue>
    </source>
</reference>
<feature type="compositionally biased region" description="Basic and acidic residues" evidence="2">
    <location>
        <begin position="295"/>
        <end position="332"/>
    </location>
</feature>
<dbReference type="GO" id="GO:0000724">
    <property type="term" value="P:double-strand break repair via homologous recombination"/>
    <property type="evidence" value="ECO:0007669"/>
    <property type="project" value="InterPro"/>
</dbReference>